<proteinExistence type="predicted"/>
<name>A0AAU8B4P9_9VIRU</name>
<sequence length="48" mass="5611">MKFTVIFDDDLGIVLKDIEDVHSLVDFMVAIFQRHNSNFEVKIKGEKK</sequence>
<protein>
    <submittedName>
        <fullName evidence="2">Uncharacterized protein</fullName>
    </submittedName>
</protein>
<evidence type="ECO:0000313" key="1">
    <source>
        <dbReference type="EMBL" id="XCD05437.1"/>
    </source>
</evidence>
<evidence type="ECO:0000313" key="2">
    <source>
        <dbReference type="EMBL" id="XCD07020.1"/>
    </source>
</evidence>
<dbReference type="EMBL" id="PP511559">
    <property type="protein sequence ID" value="XCD05437.1"/>
    <property type="molecule type" value="Genomic_DNA"/>
</dbReference>
<reference evidence="2" key="1">
    <citation type="submission" date="2024-03" db="EMBL/GenBank/DDBJ databases">
        <title>Diverse circular DNA viruses in blood, oral, and fecal samples of captive lemurs.</title>
        <authorList>
            <person name="Paietta E.N."/>
            <person name="Kraberger S."/>
            <person name="Lund M.C."/>
            <person name="Custer J.M."/>
            <person name="Vargas K.M."/>
            <person name="Ehmke E.E."/>
            <person name="Yoder A.D."/>
            <person name="Varsani A."/>
        </authorList>
    </citation>
    <scope>NUCLEOTIDE SEQUENCE</scope>
    <source>
        <strain evidence="1">Duke_24FS_86</strain>
        <strain evidence="2">Duke_26_69</strain>
    </source>
</reference>
<organism evidence="2">
    <name type="scientific">Dulem virus 157</name>
    <dbReference type="NCBI Taxonomy" id="3145634"/>
    <lineage>
        <taxon>Viruses</taxon>
        <taxon>Monodnaviria</taxon>
        <taxon>Sangervirae</taxon>
        <taxon>Phixviricota</taxon>
        <taxon>Malgrandaviricetes</taxon>
        <taxon>Petitvirales</taxon>
        <taxon>Microviridae</taxon>
        <taxon>Microvirus</taxon>
    </lineage>
</organism>
<accession>A0AAU8B4P9</accession>
<dbReference type="EMBL" id="PP511740">
    <property type="protein sequence ID" value="XCD07020.1"/>
    <property type="molecule type" value="Genomic_DNA"/>
</dbReference>